<dbReference type="Gene3D" id="1.10.287.1490">
    <property type="match status" value="1"/>
</dbReference>
<accession>A0A7S4HWC4</accession>
<sequence>MEAKPWVDTVTSYFTCCGKQASAAEIMIEEATNEENSVDNELLQAERSLELQLIQEEQRLSALNLVRNKTSGAIKNQEAKLAGPRKASSDNAKILADKKKELETLRTKESRLTRKLGSVQKYNSSLSAQVAALNNKSDTNDAEAPKLRSEITRITAEIETSKAETNQTISQFQQVENKCNANKDTIDKLNARVSELQKELDFAQAMKEKLGNVPAVPSRRGRSLHKSSPPEQEAPQPPEEEAPKVPPRRPSALADRMKMFQ</sequence>
<dbReference type="EMBL" id="HBKP01007247">
    <property type="protein sequence ID" value="CAE2211060.1"/>
    <property type="molecule type" value="Transcribed_RNA"/>
</dbReference>
<evidence type="ECO:0000313" key="3">
    <source>
        <dbReference type="EMBL" id="CAE2211060.1"/>
    </source>
</evidence>
<gene>
    <name evidence="3" type="ORF">VSP0166_LOCUS5230</name>
</gene>
<dbReference type="AlphaFoldDB" id="A0A7S4HWC4"/>
<proteinExistence type="predicted"/>
<evidence type="ECO:0000256" key="1">
    <source>
        <dbReference type="SAM" id="Coils"/>
    </source>
</evidence>
<keyword evidence="1" id="KW-0175">Coiled coil</keyword>
<evidence type="ECO:0000256" key="2">
    <source>
        <dbReference type="SAM" id="MobiDB-lite"/>
    </source>
</evidence>
<reference evidence="3" key="1">
    <citation type="submission" date="2021-01" db="EMBL/GenBank/DDBJ databases">
        <authorList>
            <person name="Corre E."/>
            <person name="Pelletier E."/>
            <person name="Niang G."/>
            <person name="Scheremetjew M."/>
            <person name="Finn R."/>
            <person name="Kale V."/>
            <person name="Holt S."/>
            <person name="Cochrane G."/>
            <person name="Meng A."/>
            <person name="Brown T."/>
            <person name="Cohen L."/>
        </authorList>
    </citation>
    <scope>NUCLEOTIDE SEQUENCE</scope>
    <source>
        <strain evidence="3">DIVA3 518/3/11/1/6</strain>
    </source>
</reference>
<protein>
    <submittedName>
        <fullName evidence="3">Uncharacterized protein</fullName>
    </submittedName>
</protein>
<name>A0A7S4HWC4_9EUKA</name>
<feature type="region of interest" description="Disordered" evidence="2">
    <location>
        <begin position="208"/>
        <end position="261"/>
    </location>
</feature>
<feature type="coiled-coil region" evidence="1">
    <location>
        <begin position="21"/>
        <end position="48"/>
    </location>
</feature>
<organism evidence="3">
    <name type="scientific">Vannella robusta</name>
    <dbReference type="NCBI Taxonomy" id="1487602"/>
    <lineage>
        <taxon>Eukaryota</taxon>
        <taxon>Amoebozoa</taxon>
        <taxon>Discosea</taxon>
        <taxon>Flabellinia</taxon>
        <taxon>Vannellidae</taxon>
        <taxon>Vannella</taxon>
    </lineage>
</organism>